<gene>
    <name evidence="2" type="ORF">PCOR1329_LOCUS81634</name>
</gene>
<feature type="region of interest" description="Disordered" evidence="1">
    <location>
        <begin position="152"/>
        <end position="180"/>
    </location>
</feature>
<feature type="non-terminal residue" evidence="2">
    <location>
        <position position="1"/>
    </location>
</feature>
<feature type="non-terminal residue" evidence="2">
    <location>
        <position position="229"/>
    </location>
</feature>
<evidence type="ECO:0000313" key="2">
    <source>
        <dbReference type="EMBL" id="CAK0906222.1"/>
    </source>
</evidence>
<comment type="caution">
    <text evidence="2">The sequence shown here is derived from an EMBL/GenBank/DDBJ whole genome shotgun (WGS) entry which is preliminary data.</text>
</comment>
<evidence type="ECO:0000313" key="3">
    <source>
        <dbReference type="Proteomes" id="UP001189429"/>
    </source>
</evidence>
<dbReference type="EMBL" id="CAUYUJ010021660">
    <property type="protein sequence ID" value="CAK0906222.1"/>
    <property type="molecule type" value="Genomic_DNA"/>
</dbReference>
<reference evidence="2" key="1">
    <citation type="submission" date="2023-10" db="EMBL/GenBank/DDBJ databases">
        <authorList>
            <person name="Chen Y."/>
            <person name="Shah S."/>
            <person name="Dougan E. K."/>
            <person name="Thang M."/>
            <person name="Chan C."/>
        </authorList>
    </citation>
    <scope>NUCLEOTIDE SEQUENCE [LARGE SCALE GENOMIC DNA]</scope>
</reference>
<keyword evidence="3" id="KW-1185">Reference proteome</keyword>
<evidence type="ECO:0000256" key="1">
    <source>
        <dbReference type="SAM" id="MobiDB-lite"/>
    </source>
</evidence>
<protein>
    <submittedName>
        <fullName evidence="2">Uncharacterized protein</fullName>
    </submittedName>
</protein>
<accession>A0ABN9Y1A2</accession>
<feature type="compositionally biased region" description="Basic residues" evidence="1">
    <location>
        <begin position="152"/>
        <end position="166"/>
    </location>
</feature>
<proteinExistence type="predicted"/>
<organism evidence="2 3">
    <name type="scientific">Prorocentrum cordatum</name>
    <dbReference type="NCBI Taxonomy" id="2364126"/>
    <lineage>
        <taxon>Eukaryota</taxon>
        <taxon>Sar</taxon>
        <taxon>Alveolata</taxon>
        <taxon>Dinophyceae</taxon>
        <taxon>Prorocentrales</taxon>
        <taxon>Prorocentraceae</taxon>
        <taxon>Prorocentrum</taxon>
    </lineage>
</organism>
<sequence length="229" mass="26215">EQRTRSRSGGAMGDAGGTRIEAGARSASSVGTGVRHGYRSARVCSRARRRIRSRRVAGARGLRRLRVPRKTPSRRPSVSCGPSTCRTLASTACRRSRRSRSARPWLRRAKTWTWIPRRRIWPRSRCRTGRRWRPSRKRWIRSWISSRAIRRRCRRSTRPSSRRRPRTPSPSSAQSSGGAPSTLARRWACWGSWRSCWASWGRRRTSVRSRSLSASLSCCLASSARQSRT</sequence>
<feature type="region of interest" description="Disordered" evidence="1">
    <location>
        <begin position="1"/>
        <end position="41"/>
    </location>
</feature>
<feature type="compositionally biased region" description="Low complexity" evidence="1">
    <location>
        <begin position="169"/>
        <end position="180"/>
    </location>
</feature>
<dbReference type="Proteomes" id="UP001189429">
    <property type="component" value="Unassembled WGS sequence"/>
</dbReference>
<name>A0ABN9Y1A2_9DINO</name>